<reference evidence="2 3" key="1">
    <citation type="journal article" date="2018" name="Front. Plant Sci.">
        <title>Red Clover (Trifolium pratense) and Zigzag Clover (T. medium) - A Picture of Genomic Similarities and Differences.</title>
        <authorList>
            <person name="Dluhosova J."/>
            <person name="Istvanek J."/>
            <person name="Nedelnik J."/>
            <person name="Repkova J."/>
        </authorList>
    </citation>
    <scope>NUCLEOTIDE SEQUENCE [LARGE SCALE GENOMIC DNA]</scope>
    <source>
        <strain evidence="3">cv. 10/8</strain>
        <tissue evidence="2">Leaf</tissue>
    </source>
</reference>
<feature type="compositionally biased region" description="Acidic residues" evidence="1">
    <location>
        <begin position="70"/>
        <end position="82"/>
    </location>
</feature>
<evidence type="ECO:0000313" key="3">
    <source>
        <dbReference type="Proteomes" id="UP000265520"/>
    </source>
</evidence>
<evidence type="ECO:0000256" key="1">
    <source>
        <dbReference type="SAM" id="MobiDB-lite"/>
    </source>
</evidence>
<evidence type="ECO:0000313" key="2">
    <source>
        <dbReference type="EMBL" id="MCH92040.1"/>
    </source>
</evidence>
<keyword evidence="3" id="KW-1185">Reference proteome</keyword>
<organism evidence="2 3">
    <name type="scientific">Trifolium medium</name>
    <dbReference type="NCBI Taxonomy" id="97028"/>
    <lineage>
        <taxon>Eukaryota</taxon>
        <taxon>Viridiplantae</taxon>
        <taxon>Streptophyta</taxon>
        <taxon>Embryophyta</taxon>
        <taxon>Tracheophyta</taxon>
        <taxon>Spermatophyta</taxon>
        <taxon>Magnoliopsida</taxon>
        <taxon>eudicotyledons</taxon>
        <taxon>Gunneridae</taxon>
        <taxon>Pentapetalae</taxon>
        <taxon>rosids</taxon>
        <taxon>fabids</taxon>
        <taxon>Fabales</taxon>
        <taxon>Fabaceae</taxon>
        <taxon>Papilionoideae</taxon>
        <taxon>50 kb inversion clade</taxon>
        <taxon>NPAAA clade</taxon>
        <taxon>Hologalegina</taxon>
        <taxon>IRL clade</taxon>
        <taxon>Trifolieae</taxon>
        <taxon>Trifolium</taxon>
    </lineage>
</organism>
<gene>
    <name evidence="2" type="ORF">A2U01_0012972</name>
</gene>
<proteinExistence type="predicted"/>
<name>A0A392MWY2_9FABA</name>
<accession>A0A392MWY2</accession>
<feature type="region of interest" description="Disordered" evidence="1">
    <location>
        <begin position="61"/>
        <end position="82"/>
    </location>
</feature>
<dbReference type="Proteomes" id="UP000265520">
    <property type="component" value="Unassembled WGS sequence"/>
</dbReference>
<comment type="caution">
    <text evidence="2">The sequence shown here is derived from an EMBL/GenBank/DDBJ whole genome shotgun (WGS) entry which is preliminary data.</text>
</comment>
<dbReference type="EMBL" id="LXQA010021748">
    <property type="protein sequence ID" value="MCH92040.1"/>
    <property type="molecule type" value="Genomic_DNA"/>
</dbReference>
<protein>
    <submittedName>
        <fullName evidence="2">Pentatricopeptide repeat-containing protein</fullName>
    </submittedName>
</protein>
<feature type="region of interest" description="Disordered" evidence="1">
    <location>
        <begin position="1"/>
        <end position="22"/>
    </location>
</feature>
<sequence>MTNDKREQGSRDKGIRHLSSQEIAERRQKGLCFKCGGSYHPRHQCPDKKLRVMVTEEDTTMKGEMKVMEGEFDEEEDYYDQT</sequence>
<feature type="compositionally biased region" description="Basic and acidic residues" evidence="1">
    <location>
        <begin position="1"/>
        <end position="15"/>
    </location>
</feature>
<dbReference type="AlphaFoldDB" id="A0A392MWY2"/>